<dbReference type="RefSeq" id="WP_183625436.1">
    <property type="nucleotide sequence ID" value="NZ_JACIDX010000007.1"/>
</dbReference>
<gene>
    <name evidence="1" type="ORF">GGR38_002237</name>
</gene>
<reference evidence="1 2" key="1">
    <citation type="submission" date="2020-08" db="EMBL/GenBank/DDBJ databases">
        <title>Genomic Encyclopedia of Type Strains, Phase IV (KMG-IV): sequencing the most valuable type-strain genomes for metagenomic binning, comparative biology and taxonomic classification.</title>
        <authorList>
            <person name="Goeker M."/>
        </authorList>
    </citation>
    <scope>NUCLEOTIDE SEQUENCE [LARGE SCALE GENOMIC DNA]</scope>
    <source>
        <strain evidence="1 2">DSM 27057</strain>
    </source>
</reference>
<keyword evidence="2" id="KW-1185">Reference proteome</keyword>
<evidence type="ECO:0000313" key="1">
    <source>
        <dbReference type="EMBL" id="MBB3955285.1"/>
    </source>
</evidence>
<comment type="caution">
    <text evidence="1">The sequence shown here is derived from an EMBL/GenBank/DDBJ whole genome shotgun (WGS) entry which is preliminary data.</text>
</comment>
<protein>
    <recommendedName>
        <fullName evidence="3">Acetoacetate decarboxylase</fullName>
    </recommendedName>
</protein>
<accession>A0A7W6G6M4</accession>
<evidence type="ECO:0000313" key="2">
    <source>
        <dbReference type="Proteomes" id="UP000548867"/>
    </source>
</evidence>
<dbReference type="GO" id="GO:0016829">
    <property type="term" value="F:lyase activity"/>
    <property type="evidence" value="ECO:0007669"/>
    <property type="project" value="InterPro"/>
</dbReference>
<dbReference type="Pfam" id="PF06314">
    <property type="entry name" value="ADC"/>
    <property type="match status" value="1"/>
</dbReference>
<organism evidence="1 2">
    <name type="scientific">Novosphingobium sediminicola</name>
    <dbReference type="NCBI Taxonomy" id="563162"/>
    <lineage>
        <taxon>Bacteria</taxon>
        <taxon>Pseudomonadati</taxon>
        <taxon>Pseudomonadota</taxon>
        <taxon>Alphaproteobacteria</taxon>
        <taxon>Sphingomonadales</taxon>
        <taxon>Sphingomonadaceae</taxon>
        <taxon>Novosphingobium</taxon>
    </lineage>
</organism>
<dbReference type="InterPro" id="IPR010451">
    <property type="entry name" value="Acetoacetate_decarboxylase"/>
</dbReference>
<dbReference type="AlphaFoldDB" id="A0A7W6G6M4"/>
<proteinExistence type="predicted"/>
<dbReference type="Proteomes" id="UP000548867">
    <property type="component" value="Unassembled WGS sequence"/>
</dbReference>
<dbReference type="Gene3D" id="2.40.400.10">
    <property type="entry name" value="Acetoacetate decarboxylase-like"/>
    <property type="match status" value="1"/>
</dbReference>
<dbReference type="EMBL" id="JACIDX010000007">
    <property type="protein sequence ID" value="MBB3955285.1"/>
    <property type="molecule type" value="Genomic_DNA"/>
</dbReference>
<dbReference type="SUPFAM" id="SSF160104">
    <property type="entry name" value="Acetoacetate decarboxylase-like"/>
    <property type="match status" value="1"/>
</dbReference>
<dbReference type="InterPro" id="IPR023375">
    <property type="entry name" value="ADC_dom_sf"/>
</dbReference>
<sequence length="279" mass="31276">MSFPREPGKFYRMPVFFGPNPCPRWTPEGVVQDFAREPVRSTLGTRYLTDAKALEAVLPEGFRLWGEPIVTVEAIYMTGFSWLAGGGYNMFDVKVPIIYASKTEGDVHGTLLMARWESLSDPITTGREELGHNKLFCDIPEVSDFNGRYHTSMSWRGFPFAKLWAEDLVEQEAPAGNPANRGLLSWKYIPATPRPGKKWGEEADANYATLTPPAWSGVKTTRYLAGKGGVEWARPTFEQLPTQYTIVNGFASFPIVENRGAYYFWMTGGASGDDTYRLD</sequence>
<name>A0A7W6G6M4_9SPHN</name>
<evidence type="ECO:0008006" key="3">
    <source>
        <dbReference type="Google" id="ProtNLM"/>
    </source>
</evidence>